<gene>
    <name evidence="1" type="ORF">ACFS7Z_16435</name>
</gene>
<keyword evidence="2" id="KW-1185">Reference proteome</keyword>
<accession>A0ABW6BYA1</accession>
<organism evidence="1 2">
    <name type="scientific">Pontibacter toksunensis</name>
    <dbReference type="NCBI Taxonomy" id="1332631"/>
    <lineage>
        <taxon>Bacteria</taxon>
        <taxon>Pseudomonadati</taxon>
        <taxon>Bacteroidota</taxon>
        <taxon>Cytophagia</taxon>
        <taxon>Cytophagales</taxon>
        <taxon>Hymenobacteraceae</taxon>
        <taxon>Pontibacter</taxon>
    </lineage>
</organism>
<proteinExistence type="predicted"/>
<dbReference type="EMBL" id="JBHUOX010000012">
    <property type="protein sequence ID" value="MFD3001962.1"/>
    <property type="molecule type" value="Genomic_DNA"/>
</dbReference>
<dbReference type="RefSeq" id="WP_377486804.1">
    <property type="nucleotide sequence ID" value="NZ_JBHUOX010000012.1"/>
</dbReference>
<evidence type="ECO:0000313" key="2">
    <source>
        <dbReference type="Proteomes" id="UP001597641"/>
    </source>
</evidence>
<comment type="caution">
    <text evidence="1">The sequence shown here is derived from an EMBL/GenBank/DDBJ whole genome shotgun (WGS) entry which is preliminary data.</text>
</comment>
<protein>
    <submittedName>
        <fullName evidence="1">Uncharacterized protein</fullName>
    </submittedName>
</protein>
<name>A0ABW6BYA1_9BACT</name>
<dbReference type="Proteomes" id="UP001597641">
    <property type="component" value="Unassembled WGS sequence"/>
</dbReference>
<evidence type="ECO:0000313" key="1">
    <source>
        <dbReference type="EMBL" id="MFD3001962.1"/>
    </source>
</evidence>
<reference evidence="2" key="1">
    <citation type="journal article" date="2019" name="Int. J. Syst. Evol. Microbiol.">
        <title>The Global Catalogue of Microorganisms (GCM) 10K type strain sequencing project: providing services to taxonomists for standard genome sequencing and annotation.</title>
        <authorList>
            <consortium name="The Broad Institute Genomics Platform"/>
            <consortium name="The Broad Institute Genome Sequencing Center for Infectious Disease"/>
            <person name="Wu L."/>
            <person name="Ma J."/>
        </authorList>
    </citation>
    <scope>NUCLEOTIDE SEQUENCE [LARGE SCALE GENOMIC DNA]</scope>
    <source>
        <strain evidence="2">KCTC 23984</strain>
    </source>
</reference>
<sequence>MKYAIYYKKRPSQTPGVPANVQEVYAFEVVSYHTLEELEERGYRKPDDDGYETAASATAAAEAMIGHAL</sequence>